<evidence type="ECO:0000256" key="1">
    <source>
        <dbReference type="ARBA" id="ARBA00004651"/>
    </source>
</evidence>
<gene>
    <name evidence="11" type="ORF">VST7929_03116</name>
</gene>
<dbReference type="InterPro" id="IPR050706">
    <property type="entry name" value="Cyclic-di-GMP_PDE-like"/>
</dbReference>
<accession>A0ABM8ZY36</accession>
<dbReference type="InterPro" id="IPR004501">
    <property type="entry name" value="PTS_EIIC_3"/>
</dbReference>
<comment type="caution">
    <text evidence="11">The sequence shown here is derived from an EMBL/GenBank/DDBJ whole genome shotgun (WGS) entry which is preliminary data.</text>
</comment>
<dbReference type="CDD" id="cd01948">
    <property type="entry name" value="EAL"/>
    <property type="match status" value="1"/>
</dbReference>
<feature type="domain" description="PTS EIIC type-3" evidence="10">
    <location>
        <begin position="1"/>
        <end position="376"/>
    </location>
</feature>
<keyword evidence="6 8" id="KW-1133">Transmembrane helix</keyword>
<evidence type="ECO:0000256" key="6">
    <source>
        <dbReference type="ARBA" id="ARBA00022989"/>
    </source>
</evidence>
<evidence type="ECO:0000313" key="12">
    <source>
        <dbReference type="Proteomes" id="UP000838672"/>
    </source>
</evidence>
<keyword evidence="2" id="KW-0813">Transport</keyword>
<feature type="transmembrane region" description="Helical" evidence="8">
    <location>
        <begin position="20"/>
        <end position="42"/>
    </location>
</feature>
<evidence type="ECO:0000259" key="10">
    <source>
        <dbReference type="PROSITE" id="PS51105"/>
    </source>
</evidence>
<dbReference type="RefSeq" id="WP_237468469.1">
    <property type="nucleotide sequence ID" value="NZ_CAKLDI010000002.1"/>
</dbReference>
<evidence type="ECO:0000256" key="8">
    <source>
        <dbReference type="SAM" id="Phobius"/>
    </source>
</evidence>
<evidence type="ECO:0000259" key="9">
    <source>
        <dbReference type="PROSITE" id="PS50883"/>
    </source>
</evidence>
<dbReference type="SUPFAM" id="SSF141868">
    <property type="entry name" value="EAL domain-like"/>
    <property type="match status" value="1"/>
</dbReference>
<evidence type="ECO:0000256" key="4">
    <source>
        <dbReference type="ARBA" id="ARBA00022597"/>
    </source>
</evidence>
<evidence type="ECO:0000256" key="5">
    <source>
        <dbReference type="ARBA" id="ARBA00022692"/>
    </source>
</evidence>
<keyword evidence="4" id="KW-0762">Sugar transport</keyword>
<sequence length="677" mass="75521">MRKLPSLRNGYETYVRDISVVFLLLLPLTISNALSIFAGHALNYAHLKDWSENFFHFSNLLIGIYPIALCIITTYYFAIKNHTSPLVVVPYALVMFLAVSLSNDLVAPQWRLPNNPLVALVSAVIAAICCSSGRLFPLDPLRPDFVRQLYQQVAHLFAFLVLTMLCTKLTGFVMAEGDALHQKISLNPLTFAGGMAYQFVLGLLGAIGINGHNFLFGEKQQLYLDTQHNLAAWLAGDAPLNILSQGFYDAFMSIGGSGNALSLLLCVLFFSRDRRHTILALSAIPLVMFNINELLLFGLPVIFNPTLIVPFILVPLVSFVLVYFTMSMGWVPPAGTIVDWMTPPFMSGYLATQNSWAGVCLQFVVVGVGILIYRPFYRHFACASRINSRAIFRKHEVERSTLKSFIGDVNQAMGRYISKHDVSRRVSRMLSRGEFVMYYQPQVHLNDASHLAFESLVRYRDEQGNIKPSTFIQDFMELGAMYQLDQLVLDLVLADMQKMPLVQGCRIGVNISAETISSAEIVPYIAERLGHYRIPATALEIEITEEAILKDQQQISANIEALQALGVKVAIDDFGAGYASFSHLLKFSFDKVKLDRSLLLNVDQARGQNLYQWLAKISEVTGCAMVAEGIETEQEKAFVASCGIDICQGYYFARPMPLHESFAWSASCMAAHHDISH</sequence>
<feature type="transmembrane region" description="Helical" evidence="8">
    <location>
        <begin position="308"/>
        <end position="331"/>
    </location>
</feature>
<keyword evidence="7 8" id="KW-0472">Membrane</keyword>
<feature type="transmembrane region" description="Helical" evidence="8">
    <location>
        <begin position="186"/>
        <end position="209"/>
    </location>
</feature>
<dbReference type="InterPro" id="IPR003352">
    <property type="entry name" value="PTS_EIIC"/>
</dbReference>
<dbReference type="PROSITE" id="PS51105">
    <property type="entry name" value="PTS_EIIC_TYPE_3"/>
    <property type="match status" value="1"/>
</dbReference>
<dbReference type="Pfam" id="PF02378">
    <property type="entry name" value="PTS_EIIC"/>
    <property type="match status" value="1"/>
</dbReference>
<keyword evidence="3" id="KW-1003">Cell membrane</keyword>
<keyword evidence="5 8" id="KW-0812">Transmembrane</keyword>
<feature type="transmembrane region" description="Helical" evidence="8">
    <location>
        <begin position="117"/>
        <end position="136"/>
    </location>
</feature>
<reference evidence="11" key="1">
    <citation type="submission" date="2021-11" db="EMBL/GenBank/DDBJ databases">
        <authorList>
            <person name="Rodrigo-Torres L."/>
            <person name="Arahal R. D."/>
            <person name="Lucena T."/>
        </authorList>
    </citation>
    <scope>NUCLEOTIDE SEQUENCE</scope>
    <source>
        <strain evidence="11">CECT 7929</strain>
    </source>
</reference>
<comment type="subcellular location">
    <subcellularLocation>
        <location evidence="1">Cell membrane</location>
        <topology evidence="1">Multi-pass membrane protein</topology>
    </subcellularLocation>
</comment>
<dbReference type="InterPro" id="IPR001633">
    <property type="entry name" value="EAL_dom"/>
</dbReference>
<evidence type="ECO:0000313" key="11">
    <source>
        <dbReference type="EMBL" id="CAH0535562.1"/>
    </source>
</evidence>
<feature type="domain" description="EAL" evidence="9">
    <location>
        <begin position="419"/>
        <end position="669"/>
    </location>
</feature>
<evidence type="ECO:0000256" key="7">
    <source>
        <dbReference type="ARBA" id="ARBA00023136"/>
    </source>
</evidence>
<dbReference type="EMBL" id="CAKLDI010000002">
    <property type="protein sequence ID" value="CAH0535562.1"/>
    <property type="molecule type" value="Genomic_DNA"/>
</dbReference>
<dbReference type="PANTHER" id="PTHR33121:SF15">
    <property type="entry name" value="BLUE LIGHT- AND TEMPERATURE-REGULATED ANTIREPRESSOR BLUF"/>
    <property type="match status" value="1"/>
</dbReference>
<dbReference type="PANTHER" id="PTHR33121">
    <property type="entry name" value="CYCLIC DI-GMP PHOSPHODIESTERASE PDEF"/>
    <property type="match status" value="1"/>
</dbReference>
<feature type="transmembrane region" description="Helical" evidence="8">
    <location>
        <begin position="278"/>
        <end position="302"/>
    </location>
</feature>
<dbReference type="Gene3D" id="3.20.20.450">
    <property type="entry name" value="EAL domain"/>
    <property type="match status" value="1"/>
</dbReference>
<proteinExistence type="predicted"/>
<name>A0ABM8ZY36_9VIBR</name>
<protein>
    <recommendedName>
        <fullName evidence="13">Diguanylate phosphodiesterase</fullName>
    </recommendedName>
</protein>
<feature type="transmembrane region" description="Helical" evidence="8">
    <location>
        <begin position="156"/>
        <end position="174"/>
    </location>
</feature>
<dbReference type="Pfam" id="PF00563">
    <property type="entry name" value="EAL"/>
    <property type="match status" value="1"/>
</dbReference>
<dbReference type="PROSITE" id="PS50883">
    <property type="entry name" value="EAL"/>
    <property type="match status" value="1"/>
</dbReference>
<evidence type="ECO:0008006" key="13">
    <source>
        <dbReference type="Google" id="ProtNLM"/>
    </source>
</evidence>
<feature type="transmembrane region" description="Helical" evidence="8">
    <location>
        <begin position="250"/>
        <end position="271"/>
    </location>
</feature>
<evidence type="ECO:0000256" key="2">
    <source>
        <dbReference type="ARBA" id="ARBA00022448"/>
    </source>
</evidence>
<dbReference type="Proteomes" id="UP000838672">
    <property type="component" value="Unassembled WGS sequence"/>
</dbReference>
<feature type="transmembrane region" description="Helical" evidence="8">
    <location>
        <begin position="54"/>
        <end position="78"/>
    </location>
</feature>
<feature type="transmembrane region" description="Helical" evidence="8">
    <location>
        <begin position="84"/>
        <end position="105"/>
    </location>
</feature>
<dbReference type="SMART" id="SM00052">
    <property type="entry name" value="EAL"/>
    <property type="match status" value="1"/>
</dbReference>
<evidence type="ECO:0000256" key="3">
    <source>
        <dbReference type="ARBA" id="ARBA00022475"/>
    </source>
</evidence>
<dbReference type="InterPro" id="IPR035919">
    <property type="entry name" value="EAL_sf"/>
</dbReference>
<organism evidence="11 12">
    <name type="scientific">Vibrio stylophorae</name>
    <dbReference type="NCBI Taxonomy" id="659351"/>
    <lineage>
        <taxon>Bacteria</taxon>
        <taxon>Pseudomonadati</taxon>
        <taxon>Pseudomonadota</taxon>
        <taxon>Gammaproteobacteria</taxon>
        <taxon>Vibrionales</taxon>
        <taxon>Vibrionaceae</taxon>
        <taxon>Vibrio</taxon>
    </lineage>
</organism>
<keyword evidence="12" id="KW-1185">Reference proteome</keyword>
<feature type="transmembrane region" description="Helical" evidence="8">
    <location>
        <begin position="356"/>
        <end position="376"/>
    </location>
</feature>